<dbReference type="GO" id="GO:0006355">
    <property type="term" value="P:regulation of DNA-templated transcription"/>
    <property type="evidence" value="ECO:0007669"/>
    <property type="project" value="InterPro"/>
</dbReference>
<reference evidence="1 2" key="1">
    <citation type="submission" date="2018-01" db="EMBL/GenBank/DDBJ databases">
        <title>Draft genome sequence of Jiangella sp. GTF31.</title>
        <authorList>
            <person name="Sahin N."/>
            <person name="Ay H."/>
            <person name="Saygin H."/>
        </authorList>
    </citation>
    <scope>NUCLEOTIDE SEQUENCE [LARGE SCALE GENOMIC DNA]</scope>
    <source>
        <strain evidence="1 2">GTF31</strain>
    </source>
</reference>
<evidence type="ECO:0000313" key="2">
    <source>
        <dbReference type="Proteomes" id="UP000248764"/>
    </source>
</evidence>
<sequence>MVNHMKTTVNLPDELLQEAQELARREGTTLKELIETGLRGVVRQRSAEARFVLDDASVGGNGLRAEFRGAGWDQIRDAIYSQP</sequence>
<dbReference type="InterPro" id="IPR010985">
    <property type="entry name" value="Ribbon_hlx_hlx"/>
</dbReference>
<proteinExistence type="predicted"/>
<dbReference type="SUPFAM" id="SSF47598">
    <property type="entry name" value="Ribbon-helix-helix"/>
    <property type="match status" value="1"/>
</dbReference>
<dbReference type="InterPro" id="IPR019239">
    <property type="entry name" value="VapB_antitoxin"/>
</dbReference>
<name>A0A2W2B3X5_9ACTN</name>
<dbReference type="AlphaFoldDB" id="A0A2W2B3X5"/>
<gene>
    <name evidence="1" type="ORF">C1I92_30040</name>
</gene>
<protein>
    <submittedName>
        <fullName evidence="1">DUF2191 domain-containing protein</fullName>
    </submittedName>
</protein>
<dbReference type="EMBL" id="POTW01000124">
    <property type="protein sequence ID" value="PZF79660.1"/>
    <property type="molecule type" value="Genomic_DNA"/>
</dbReference>
<evidence type="ECO:0000313" key="1">
    <source>
        <dbReference type="EMBL" id="PZF79660.1"/>
    </source>
</evidence>
<comment type="caution">
    <text evidence="1">The sequence shown here is derived from an EMBL/GenBank/DDBJ whole genome shotgun (WGS) entry which is preliminary data.</text>
</comment>
<dbReference type="Pfam" id="PF09957">
    <property type="entry name" value="VapB_antitoxin"/>
    <property type="match status" value="1"/>
</dbReference>
<dbReference type="Proteomes" id="UP000248764">
    <property type="component" value="Unassembled WGS sequence"/>
</dbReference>
<organism evidence="1 2">
    <name type="scientific">Jiangella anatolica</name>
    <dbReference type="NCBI Taxonomy" id="2670374"/>
    <lineage>
        <taxon>Bacteria</taxon>
        <taxon>Bacillati</taxon>
        <taxon>Actinomycetota</taxon>
        <taxon>Actinomycetes</taxon>
        <taxon>Jiangellales</taxon>
        <taxon>Jiangellaceae</taxon>
        <taxon>Jiangella</taxon>
    </lineage>
</organism>
<keyword evidence="2" id="KW-1185">Reference proteome</keyword>
<accession>A0A2W2B3X5</accession>